<name>A0ABR2XAW8_9PEZI</name>
<evidence type="ECO:0000256" key="2">
    <source>
        <dbReference type="SAM" id="SignalP"/>
    </source>
</evidence>
<reference evidence="3 4" key="1">
    <citation type="submission" date="2024-02" db="EMBL/GenBank/DDBJ databases">
        <title>First draft genome assembly of two strains of Seiridium cardinale.</title>
        <authorList>
            <person name="Emiliani G."/>
            <person name="Scali E."/>
        </authorList>
    </citation>
    <scope>NUCLEOTIDE SEQUENCE [LARGE SCALE GENOMIC DNA]</scope>
    <source>
        <strain evidence="3 4">BM-138-000479</strain>
    </source>
</reference>
<dbReference type="Proteomes" id="UP001465668">
    <property type="component" value="Unassembled WGS sequence"/>
</dbReference>
<comment type="caution">
    <text evidence="3">The sequence shown here is derived from an EMBL/GenBank/DDBJ whole genome shotgun (WGS) entry which is preliminary data.</text>
</comment>
<evidence type="ECO:0000313" key="4">
    <source>
        <dbReference type="Proteomes" id="UP001465668"/>
    </source>
</evidence>
<feature type="chain" id="PRO_5045398507" evidence="2">
    <location>
        <begin position="18"/>
        <end position="211"/>
    </location>
</feature>
<keyword evidence="2" id="KW-0732">Signal</keyword>
<proteinExistence type="predicted"/>
<accession>A0ABR2XAW8</accession>
<feature type="region of interest" description="Disordered" evidence="1">
    <location>
        <begin position="186"/>
        <end position="211"/>
    </location>
</feature>
<organism evidence="3 4">
    <name type="scientific">Seiridium cardinale</name>
    <dbReference type="NCBI Taxonomy" id="138064"/>
    <lineage>
        <taxon>Eukaryota</taxon>
        <taxon>Fungi</taxon>
        <taxon>Dikarya</taxon>
        <taxon>Ascomycota</taxon>
        <taxon>Pezizomycotina</taxon>
        <taxon>Sordariomycetes</taxon>
        <taxon>Xylariomycetidae</taxon>
        <taxon>Amphisphaeriales</taxon>
        <taxon>Sporocadaceae</taxon>
        <taxon>Seiridium</taxon>
    </lineage>
</organism>
<evidence type="ECO:0000313" key="3">
    <source>
        <dbReference type="EMBL" id="KAK9770908.1"/>
    </source>
</evidence>
<dbReference type="EMBL" id="JARVKM010000084">
    <property type="protein sequence ID" value="KAK9770908.1"/>
    <property type="molecule type" value="Genomic_DNA"/>
</dbReference>
<keyword evidence="4" id="KW-1185">Reference proteome</keyword>
<sequence>MYPSVLVLGLLPLAARAAPQGQPPQPGPGVPAMGFELYAYGEGFGGLSVFNWNGLAYLGNASLANDTEAAQVLFARSSTSTTSMVGSPVVAPGQTAPSWSNVTYFLPDDTASSRQTGFVDSSVSTEDTITGFVFYGNTAAWEDSTGALQTKWYATPYGSTNIWNLNWDSTNDDSDDKVLVTLRTVTPTVEPHNPPGPGNPGGGTSPRPPVM</sequence>
<feature type="signal peptide" evidence="2">
    <location>
        <begin position="1"/>
        <end position="17"/>
    </location>
</feature>
<gene>
    <name evidence="3" type="ORF">SCAR479_12468</name>
</gene>
<protein>
    <submittedName>
        <fullName evidence="3">Uncharacterized protein</fullName>
    </submittedName>
</protein>
<evidence type="ECO:0000256" key="1">
    <source>
        <dbReference type="SAM" id="MobiDB-lite"/>
    </source>
</evidence>